<keyword evidence="3" id="KW-1185">Reference proteome</keyword>
<proteinExistence type="predicted"/>
<dbReference type="PANTHER" id="PTHR12809">
    <property type="entry name" value="MEDIATOR COMPLEX SUBUNIT"/>
    <property type="match status" value="1"/>
</dbReference>
<organism evidence="2 3">
    <name type="scientific">Thalassiosira oceanica</name>
    <name type="common">Marine diatom</name>
    <dbReference type="NCBI Taxonomy" id="159749"/>
    <lineage>
        <taxon>Eukaryota</taxon>
        <taxon>Sar</taxon>
        <taxon>Stramenopiles</taxon>
        <taxon>Ochrophyta</taxon>
        <taxon>Bacillariophyta</taxon>
        <taxon>Coscinodiscophyceae</taxon>
        <taxon>Thalassiosirophycidae</taxon>
        <taxon>Thalassiosirales</taxon>
        <taxon>Thalassiosiraceae</taxon>
        <taxon>Thalassiosira</taxon>
    </lineage>
</organism>
<dbReference type="InterPro" id="IPR013947">
    <property type="entry name" value="Mediator_Med14"/>
</dbReference>
<dbReference type="AlphaFoldDB" id="K0RMB9"/>
<dbReference type="eggNOG" id="ENOG502SI7B">
    <property type="taxonomic scope" value="Eukaryota"/>
</dbReference>
<dbReference type="GO" id="GO:0006357">
    <property type="term" value="P:regulation of transcription by RNA polymerase II"/>
    <property type="evidence" value="ECO:0007669"/>
    <property type="project" value="InterPro"/>
</dbReference>
<dbReference type="GO" id="GO:0016592">
    <property type="term" value="C:mediator complex"/>
    <property type="evidence" value="ECO:0007669"/>
    <property type="project" value="InterPro"/>
</dbReference>
<evidence type="ECO:0000313" key="3">
    <source>
        <dbReference type="Proteomes" id="UP000266841"/>
    </source>
</evidence>
<accession>K0RMB9</accession>
<dbReference type="Proteomes" id="UP000266841">
    <property type="component" value="Unassembled WGS sequence"/>
</dbReference>
<dbReference type="EMBL" id="AGNL01046522">
    <property type="protein sequence ID" value="EJK47877.1"/>
    <property type="molecule type" value="Genomic_DNA"/>
</dbReference>
<evidence type="ECO:0000256" key="1">
    <source>
        <dbReference type="SAM" id="MobiDB-lite"/>
    </source>
</evidence>
<gene>
    <name evidence="2" type="ORF">THAOC_33379</name>
</gene>
<feature type="compositionally biased region" description="Low complexity" evidence="1">
    <location>
        <begin position="248"/>
        <end position="264"/>
    </location>
</feature>
<feature type="region of interest" description="Disordered" evidence="1">
    <location>
        <begin position="245"/>
        <end position="264"/>
    </location>
</feature>
<dbReference type="OrthoDB" id="46605at2759"/>
<evidence type="ECO:0000313" key="2">
    <source>
        <dbReference type="EMBL" id="EJK47877.1"/>
    </source>
</evidence>
<name>K0RMB9_THAOC</name>
<protein>
    <submittedName>
        <fullName evidence="2">Uncharacterized protein</fullName>
    </submittedName>
</protein>
<reference evidence="2 3" key="1">
    <citation type="journal article" date="2012" name="Genome Biol.">
        <title>Genome and low-iron response of an oceanic diatom adapted to chronic iron limitation.</title>
        <authorList>
            <person name="Lommer M."/>
            <person name="Specht M."/>
            <person name="Roy A.S."/>
            <person name="Kraemer L."/>
            <person name="Andreson R."/>
            <person name="Gutowska M.A."/>
            <person name="Wolf J."/>
            <person name="Bergner S.V."/>
            <person name="Schilhabel M.B."/>
            <person name="Klostermeier U.C."/>
            <person name="Beiko R.G."/>
            <person name="Rosenstiel P."/>
            <person name="Hippler M."/>
            <person name="Laroche J."/>
        </authorList>
    </citation>
    <scope>NUCLEOTIDE SEQUENCE [LARGE SCALE GENOMIC DNA]</scope>
    <source>
        <strain evidence="2 3">CCMP1005</strain>
    </source>
</reference>
<comment type="caution">
    <text evidence="2">The sequence shown here is derived from an EMBL/GenBank/DDBJ whole genome shotgun (WGS) entry which is preliminary data.</text>
</comment>
<dbReference type="PANTHER" id="PTHR12809:SF2">
    <property type="entry name" value="MEDIATOR OF RNA POLYMERASE II TRANSCRIPTION SUBUNIT 14"/>
    <property type="match status" value="1"/>
</dbReference>
<dbReference type="GO" id="GO:0003712">
    <property type="term" value="F:transcription coregulator activity"/>
    <property type="evidence" value="ECO:0007669"/>
    <property type="project" value="InterPro"/>
</dbReference>
<dbReference type="GO" id="GO:0070847">
    <property type="term" value="C:core mediator complex"/>
    <property type="evidence" value="ECO:0007669"/>
    <property type="project" value="TreeGrafter"/>
</dbReference>
<feature type="non-terminal residue" evidence="2">
    <location>
        <position position="490"/>
    </location>
</feature>
<feature type="region of interest" description="Disordered" evidence="1">
    <location>
        <begin position="71"/>
        <end position="108"/>
    </location>
</feature>
<sequence>MGGRDAGPAQNYRTSTRQISTDESTLLGEELKLHCILKFYRHVENICSSPVRRPVEIRPLEVRPSTTRYNHAVQPRGSMPVRLRSTNSSRSGKDEDKRAPRLDSAHRTTPETMSFRLLRIDLPKSVCRTYFLHQFQGLRAMASDLKTISKPPAGRPPLPLSQTEAGALATAPLSTVTNSATDALYSDLYKLVHGEIDIVSVANAANTGAADDAHPEANTSANTAPDAINAAASVEEKLTAAALGTNQPDNNAASAPVNNAATNPNDALETRKQKMANLSFAQRRHELNHRLVSHAKSIAHVYSLTAASLPKSHSAILQQKALKSSSPLAIHSASGAAKIHDPPPRLGATVQVSSDALQFVKSGWIAQDEAQDALYFHHDGLWKARAHCHDVLGALCVLSTPAPNEQDGVMQVDGHPSPGGGRWPDFPSDVALAVDRYESSREKAYSSSELRSRLASAVRRKLVLGEIGAFGTLASEEKKPGNSSTPPLVD</sequence>
<feature type="compositionally biased region" description="Basic and acidic residues" evidence="1">
    <location>
        <begin position="91"/>
        <end position="108"/>
    </location>
</feature>